<proteinExistence type="predicted"/>
<name>A0A0A9FNB2_ARUDO</name>
<feature type="region of interest" description="Disordered" evidence="1">
    <location>
        <begin position="56"/>
        <end position="88"/>
    </location>
</feature>
<dbReference type="AlphaFoldDB" id="A0A0A9FNB2"/>
<reference evidence="2" key="1">
    <citation type="submission" date="2014-09" db="EMBL/GenBank/DDBJ databases">
        <authorList>
            <person name="Magalhaes I.L.F."/>
            <person name="Oliveira U."/>
            <person name="Santos F.R."/>
            <person name="Vidigal T.H.D.A."/>
            <person name="Brescovit A.D."/>
            <person name="Santos A.J."/>
        </authorList>
    </citation>
    <scope>NUCLEOTIDE SEQUENCE</scope>
    <source>
        <tissue evidence="2">Shoot tissue taken approximately 20 cm above the soil surface</tissue>
    </source>
</reference>
<protein>
    <submittedName>
        <fullName evidence="2">Uncharacterized protein</fullName>
    </submittedName>
</protein>
<accession>A0A0A9FNB2</accession>
<feature type="compositionally biased region" description="Low complexity" evidence="1">
    <location>
        <begin position="56"/>
        <end position="65"/>
    </location>
</feature>
<evidence type="ECO:0000256" key="1">
    <source>
        <dbReference type="SAM" id="MobiDB-lite"/>
    </source>
</evidence>
<reference evidence="2" key="2">
    <citation type="journal article" date="2015" name="Data Brief">
        <title>Shoot transcriptome of the giant reed, Arundo donax.</title>
        <authorList>
            <person name="Barrero R.A."/>
            <person name="Guerrero F.D."/>
            <person name="Moolhuijzen P."/>
            <person name="Goolsby J.A."/>
            <person name="Tidwell J."/>
            <person name="Bellgard S.E."/>
            <person name="Bellgard M.I."/>
        </authorList>
    </citation>
    <scope>NUCLEOTIDE SEQUENCE</scope>
    <source>
        <tissue evidence="2">Shoot tissue taken approximately 20 cm above the soil surface</tissue>
    </source>
</reference>
<evidence type="ECO:0000313" key="2">
    <source>
        <dbReference type="EMBL" id="JAE13772.1"/>
    </source>
</evidence>
<organism evidence="2">
    <name type="scientific">Arundo donax</name>
    <name type="common">Giant reed</name>
    <name type="synonym">Donax arundinaceus</name>
    <dbReference type="NCBI Taxonomy" id="35708"/>
    <lineage>
        <taxon>Eukaryota</taxon>
        <taxon>Viridiplantae</taxon>
        <taxon>Streptophyta</taxon>
        <taxon>Embryophyta</taxon>
        <taxon>Tracheophyta</taxon>
        <taxon>Spermatophyta</taxon>
        <taxon>Magnoliopsida</taxon>
        <taxon>Liliopsida</taxon>
        <taxon>Poales</taxon>
        <taxon>Poaceae</taxon>
        <taxon>PACMAD clade</taxon>
        <taxon>Arundinoideae</taxon>
        <taxon>Arundineae</taxon>
        <taxon>Arundo</taxon>
    </lineage>
</organism>
<dbReference type="EMBL" id="GBRH01184124">
    <property type="protein sequence ID" value="JAE13772.1"/>
    <property type="molecule type" value="Transcribed_RNA"/>
</dbReference>
<sequence length="88" mass="9434">MVLQVFWPEHSLIRRTATTQDSKDILESSQRTKALVGAFHRACCGRQWPARELQAPAAVGPAVAGKGTSEPRHTAREVGGCTAPAPRG</sequence>